<evidence type="ECO:0000256" key="4">
    <source>
        <dbReference type="ARBA" id="ARBA00022840"/>
    </source>
</evidence>
<dbReference type="InterPro" id="IPR050061">
    <property type="entry name" value="MurCDEF_pg_biosynth"/>
</dbReference>
<dbReference type="Pfam" id="PF01225">
    <property type="entry name" value="Mur_ligase"/>
    <property type="match status" value="1"/>
</dbReference>
<comment type="similarity">
    <text evidence="9">Belongs to the MurCDEF family. Mpl subfamily.</text>
</comment>
<dbReference type="SUPFAM" id="SSF53244">
    <property type="entry name" value="MurD-like peptide ligases, peptide-binding domain"/>
    <property type="match status" value="1"/>
</dbReference>
<sequence precursor="true">MRIHILGICGTFMGGLAMLARSLGHEVTGADANVYPPMSTLLENQGIDLIQGYDPAQLNPIPDLVIIGNAMTRGNPCVEAVLEQGIPYVSGPQWLHDHVLPERWVLAVAGTHGKTTTAGMLAWILEACGYEPGFVIGGVPGNFDVSARLGNSPFFVIEADEYDCAFFDKRSKFVHYSPRTLIMNNLEFDHADIFDDIKAIQKQFHHLVRLVPGKGKIILPDNDNHLKQVMAMGCWSEQELVGETGSWFARKVSTDASVYEVLLDNNVVGEVNWSLVGEHNMHNGLMAIAAARHVGVLPADACRALGDFINASRRLELRGEAHGVTVYDDFAHHPTAILATLAALRSKVGGTARILAVLEPRSNTMKLGLCKNELAPSLGRADEVFLFQPQHIPWQVVEVAEACIQPAYWSADIDQLVDMIVKTAQPGDHILVMSNGGFGGIHDKLLSALDKKAEQATALLD</sequence>
<dbReference type="GO" id="GO:0009254">
    <property type="term" value="P:peptidoglycan turnover"/>
    <property type="evidence" value="ECO:0007669"/>
    <property type="project" value="UniProtKB-UniRule"/>
</dbReference>
<comment type="catalytic activity">
    <reaction evidence="9">
        <text>UDP-N-acetyl-alpha-D-muramate + L-alanyl-gamma-D-glutamyl-meso-2,6-diaminopimelate + ATP = UDP-N-acetyl-alpha-D-muramoyl-L-alanyl-gamma-D-glutamyl-meso-2,6-diaminopimelate + ADP + phosphate + H(+)</text>
        <dbReference type="Rhea" id="RHEA:29563"/>
        <dbReference type="ChEBI" id="CHEBI:15378"/>
        <dbReference type="ChEBI" id="CHEBI:30616"/>
        <dbReference type="ChEBI" id="CHEBI:43474"/>
        <dbReference type="ChEBI" id="CHEBI:61401"/>
        <dbReference type="ChEBI" id="CHEBI:70757"/>
        <dbReference type="ChEBI" id="CHEBI:83905"/>
        <dbReference type="ChEBI" id="CHEBI:456216"/>
        <dbReference type="EC" id="6.3.2.45"/>
    </reaction>
</comment>
<evidence type="ECO:0000256" key="1">
    <source>
        <dbReference type="ARBA" id="ARBA00022598"/>
    </source>
</evidence>
<evidence type="ECO:0000256" key="8">
    <source>
        <dbReference type="ARBA" id="ARBA00023316"/>
    </source>
</evidence>
<evidence type="ECO:0000259" key="12">
    <source>
        <dbReference type="Pfam" id="PF08245"/>
    </source>
</evidence>
<dbReference type="FunFam" id="3.40.1190.10:FF:000003">
    <property type="entry name" value="UDP-N-acetylmuramate--L-alanyl-gamma-D-glutamyl-meso-2,6-diaminoheptandioate ligase"/>
    <property type="match status" value="1"/>
</dbReference>
<feature type="binding site" evidence="9">
    <location>
        <begin position="110"/>
        <end position="116"/>
    </location>
    <ligand>
        <name>ATP</name>
        <dbReference type="ChEBI" id="CHEBI:30616"/>
    </ligand>
</feature>
<feature type="domain" description="Mur ligase C-terminal" evidence="11">
    <location>
        <begin position="313"/>
        <end position="436"/>
    </location>
</feature>
<evidence type="ECO:0000313" key="13">
    <source>
        <dbReference type="EMBL" id="ACA70032.1"/>
    </source>
</evidence>
<dbReference type="PATRIC" id="fig|502800.11.peg.115"/>
<keyword evidence="9" id="KW-0460">Magnesium</keyword>
<reference evidence="13" key="1">
    <citation type="submission" date="2008-02" db="EMBL/GenBank/DDBJ databases">
        <title>Complete sequence of Yersinia pseudotuberculosis YPIII.</title>
        <authorList>
            <consortium name="US DOE Joint Genome Institute"/>
            <person name="Challacombe J.F."/>
            <person name="Bruce D."/>
            <person name="Detter J.C."/>
            <person name="Green L."/>
            <person name="Land M."/>
            <person name="Munk C."/>
            <person name="Lindler L.E."/>
            <person name="Nikolich M.P."/>
            <person name="Brettin T."/>
        </authorList>
    </citation>
    <scope>NUCLEOTIDE SEQUENCE</scope>
    <source>
        <strain evidence="13">YPIII</strain>
    </source>
</reference>
<gene>
    <name evidence="9" type="primary">mpl</name>
    <name evidence="13" type="ordered locus">YPK_3765</name>
</gene>
<dbReference type="InterPro" id="IPR036615">
    <property type="entry name" value="Mur_ligase_C_dom_sf"/>
</dbReference>
<dbReference type="EC" id="6.3.2.45" evidence="9"/>
<protein>
    <recommendedName>
        <fullName evidence="9">UDP-N-acetylmuramate--L-alanyl-gamma-D-glutamyl-meso-2,6-diaminoheptandioate ligase</fullName>
        <ecNumber evidence="9">6.3.2.45</ecNumber>
    </recommendedName>
    <alternativeName>
        <fullName evidence="9">Murein peptide ligase</fullName>
    </alternativeName>
    <alternativeName>
        <fullName evidence="9">UDP-N-acetylmuramate:L-alanyl-gamma-D-glutamyl-meso-diaminopimelate ligase</fullName>
    </alternativeName>
</protein>
<dbReference type="GO" id="GO:0009252">
    <property type="term" value="P:peptidoglycan biosynthetic process"/>
    <property type="evidence" value="ECO:0007669"/>
    <property type="project" value="UniProtKB-UniRule"/>
</dbReference>
<dbReference type="RefSeq" id="WP_011191627.1">
    <property type="nucleotide sequence ID" value="NZ_CP009792.1"/>
</dbReference>
<dbReference type="NCBIfam" id="TIGR01081">
    <property type="entry name" value="mpl"/>
    <property type="match status" value="1"/>
</dbReference>
<comment type="cofactor">
    <cofactor evidence="9">
        <name>Mg(2+)</name>
        <dbReference type="ChEBI" id="CHEBI:18420"/>
    </cofactor>
</comment>
<dbReference type="GO" id="GO:0008360">
    <property type="term" value="P:regulation of cell shape"/>
    <property type="evidence" value="ECO:0007669"/>
    <property type="project" value="UniProtKB-KW"/>
</dbReference>
<dbReference type="SUPFAM" id="SSF51984">
    <property type="entry name" value="MurCD N-terminal domain"/>
    <property type="match status" value="1"/>
</dbReference>
<dbReference type="Pfam" id="PF08245">
    <property type="entry name" value="Mur_ligase_M"/>
    <property type="match status" value="1"/>
</dbReference>
<keyword evidence="4 9" id="KW-0067">ATP-binding</keyword>
<dbReference type="Gene3D" id="3.40.1190.10">
    <property type="entry name" value="Mur-like, catalytic domain"/>
    <property type="match status" value="1"/>
</dbReference>
<dbReference type="PANTHER" id="PTHR43445">
    <property type="entry name" value="UDP-N-ACETYLMURAMATE--L-ALANINE LIGASE-RELATED"/>
    <property type="match status" value="1"/>
</dbReference>
<dbReference type="Gene3D" id="3.40.50.720">
    <property type="entry name" value="NAD(P)-binding Rossmann-like Domain"/>
    <property type="match status" value="1"/>
</dbReference>
<dbReference type="InterPro" id="IPR004101">
    <property type="entry name" value="Mur_ligase_C"/>
</dbReference>
<dbReference type="GO" id="GO:0071555">
    <property type="term" value="P:cell wall organization"/>
    <property type="evidence" value="ECO:0007669"/>
    <property type="project" value="UniProtKB-KW"/>
</dbReference>
<keyword evidence="5 9" id="KW-0133">Cell shape</keyword>
<evidence type="ECO:0000256" key="2">
    <source>
        <dbReference type="ARBA" id="ARBA00022618"/>
    </source>
</evidence>
<dbReference type="GeneID" id="49787543"/>
<dbReference type="KEGG" id="ypy:YPK_3765"/>
<evidence type="ECO:0000256" key="5">
    <source>
        <dbReference type="ARBA" id="ARBA00022960"/>
    </source>
</evidence>
<proteinExistence type="inferred from homology"/>
<comment type="pathway">
    <text evidence="9">Cell wall biogenesis; peptidoglycan recycling.</text>
</comment>
<name>A0A0H3B8G6_YERPY</name>
<organism evidence="13">
    <name type="scientific">Yersinia pseudotuberculosis serotype O:3 (strain YPIII)</name>
    <dbReference type="NCBI Taxonomy" id="502800"/>
    <lineage>
        <taxon>Bacteria</taxon>
        <taxon>Pseudomonadati</taxon>
        <taxon>Pseudomonadota</taxon>
        <taxon>Gammaproteobacteria</taxon>
        <taxon>Enterobacterales</taxon>
        <taxon>Yersiniaceae</taxon>
        <taxon>Yersinia</taxon>
    </lineage>
</organism>
<keyword evidence="2 9" id="KW-0132">Cell division</keyword>
<accession>A0A0H3B8G6</accession>
<dbReference type="InterPro" id="IPR036565">
    <property type="entry name" value="Mur-like_cat_sf"/>
</dbReference>
<dbReference type="Gene3D" id="3.90.190.20">
    <property type="entry name" value="Mur ligase, C-terminal domain"/>
    <property type="match status" value="1"/>
</dbReference>
<keyword evidence="7 9" id="KW-0131">Cell cycle</keyword>
<keyword evidence="8 9" id="KW-0961">Cell wall biogenesis/degradation</keyword>
<evidence type="ECO:0000259" key="11">
    <source>
        <dbReference type="Pfam" id="PF02875"/>
    </source>
</evidence>
<feature type="domain" description="Mur ligase N-terminal catalytic" evidence="10">
    <location>
        <begin position="2"/>
        <end position="98"/>
    </location>
</feature>
<dbReference type="GO" id="GO:0051301">
    <property type="term" value="P:cell division"/>
    <property type="evidence" value="ECO:0007669"/>
    <property type="project" value="UniProtKB-KW"/>
</dbReference>
<dbReference type="PANTHER" id="PTHR43445:SF5">
    <property type="entry name" value="UDP-N-ACETYLMURAMATE--L-ALANYL-GAMMA-D-GLUTAMYL-MESO-2,6-DIAMINOHEPTANDIOATE LIGASE"/>
    <property type="match status" value="1"/>
</dbReference>
<dbReference type="InterPro" id="IPR013221">
    <property type="entry name" value="Mur_ligase_cen"/>
</dbReference>
<evidence type="ECO:0000259" key="10">
    <source>
        <dbReference type="Pfam" id="PF01225"/>
    </source>
</evidence>
<dbReference type="InterPro" id="IPR005757">
    <property type="entry name" value="Mpl"/>
</dbReference>
<evidence type="ECO:0000256" key="7">
    <source>
        <dbReference type="ARBA" id="ARBA00023306"/>
    </source>
</evidence>
<evidence type="ECO:0000256" key="9">
    <source>
        <dbReference type="HAMAP-Rule" id="MF_02020"/>
    </source>
</evidence>
<dbReference type="UniPathway" id="UPA00544"/>
<comment type="function">
    <text evidence="9">Reutilizes the intact tripeptide L-alanyl-gamma-D-glutamyl-meso-diaminopimelate by linking it to UDP-N-acetylmuramate.</text>
</comment>
<dbReference type="GO" id="GO:0005524">
    <property type="term" value="F:ATP binding"/>
    <property type="evidence" value="ECO:0007669"/>
    <property type="project" value="UniProtKB-UniRule"/>
</dbReference>
<keyword evidence="3 9" id="KW-0547">Nucleotide-binding</keyword>
<dbReference type="SUPFAM" id="SSF53623">
    <property type="entry name" value="MurD-like peptide ligases, catalytic domain"/>
    <property type="match status" value="1"/>
</dbReference>
<dbReference type="GO" id="GO:0106418">
    <property type="term" value="F:UDP-N-acetylmuramate-L-alanyl-gamma-D-glutamyl-meso-2,6-diaminoheptanedioate ligase activity"/>
    <property type="evidence" value="ECO:0007669"/>
    <property type="project" value="UniProtKB-EC"/>
</dbReference>
<dbReference type="EMBL" id="CP000950">
    <property type="protein sequence ID" value="ACA70032.1"/>
    <property type="molecule type" value="Genomic_DNA"/>
</dbReference>
<evidence type="ECO:0000256" key="3">
    <source>
        <dbReference type="ARBA" id="ARBA00022741"/>
    </source>
</evidence>
<dbReference type="AlphaFoldDB" id="A0A0H3B8G6"/>
<evidence type="ECO:0000256" key="6">
    <source>
        <dbReference type="ARBA" id="ARBA00022984"/>
    </source>
</evidence>
<keyword evidence="1 9" id="KW-0436">Ligase</keyword>
<dbReference type="FunFam" id="3.90.190.20:FF:000002">
    <property type="entry name" value="UDP-N-acetylmuramate--L-alanyl-gamma-D-glutamyl-meso-2,6-diaminoheptandioate ligase"/>
    <property type="match status" value="1"/>
</dbReference>
<keyword evidence="6 9" id="KW-0573">Peptidoglycan synthesis</keyword>
<dbReference type="HAMAP" id="MF_02020">
    <property type="entry name" value="Mpl"/>
    <property type="match status" value="1"/>
</dbReference>
<dbReference type="Pfam" id="PF02875">
    <property type="entry name" value="Mur_ligase_C"/>
    <property type="match status" value="1"/>
</dbReference>
<dbReference type="InterPro" id="IPR000713">
    <property type="entry name" value="Mur_ligase_N"/>
</dbReference>
<feature type="domain" description="Mur ligase central" evidence="12">
    <location>
        <begin position="108"/>
        <end position="291"/>
    </location>
</feature>